<keyword evidence="18" id="KW-1185">Reference proteome</keyword>
<dbReference type="InterPro" id="IPR004100">
    <property type="entry name" value="ATPase_F1/V1/A1_a/bsu_N"/>
</dbReference>
<dbReference type="EMBL" id="JACSQM010000005">
    <property type="protein sequence ID" value="MBD7965062.1"/>
    <property type="molecule type" value="Genomic_DNA"/>
</dbReference>
<dbReference type="EC" id="7.1.2.2" evidence="13"/>
<dbReference type="CDD" id="cd01132">
    <property type="entry name" value="F1-ATPase_alpha_CD"/>
    <property type="match status" value="1"/>
</dbReference>
<keyword evidence="8 13" id="KW-1278">Translocase</keyword>
<dbReference type="Gene3D" id="2.40.30.20">
    <property type="match status" value="1"/>
</dbReference>
<evidence type="ECO:0000256" key="13">
    <source>
        <dbReference type="HAMAP-Rule" id="MF_01346"/>
    </source>
</evidence>
<keyword evidence="4 13" id="KW-0813">Transport</keyword>
<keyword evidence="12 13" id="KW-0066">ATP synthesis</keyword>
<evidence type="ECO:0000256" key="2">
    <source>
        <dbReference type="ARBA" id="ARBA00004370"/>
    </source>
</evidence>
<evidence type="ECO:0000256" key="4">
    <source>
        <dbReference type="ARBA" id="ARBA00022448"/>
    </source>
</evidence>
<dbReference type="InterPro" id="IPR027417">
    <property type="entry name" value="P-loop_NTPase"/>
</dbReference>
<evidence type="ECO:0000259" key="16">
    <source>
        <dbReference type="Pfam" id="PF02874"/>
    </source>
</evidence>
<feature type="domain" description="ATPase F1/V1/A1 complex alpha/beta subunit nucleotide-binding" evidence="14">
    <location>
        <begin position="149"/>
        <end position="364"/>
    </location>
</feature>
<dbReference type="PROSITE" id="PS00152">
    <property type="entry name" value="ATPASE_ALPHA_BETA"/>
    <property type="match status" value="1"/>
</dbReference>
<keyword evidence="5 13" id="KW-0547">Nucleotide-binding</keyword>
<dbReference type="Proteomes" id="UP000603641">
    <property type="component" value="Unassembled WGS sequence"/>
</dbReference>
<keyword evidence="6 13" id="KW-0375">Hydrogen ion transport</keyword>
<evidence type="ECO:0000256" key="1">
    <source>
        <dbReference type="ARBA" id="ARBA00003784"/>
    </source>
</evidence>
<dbReference type="CDD" id="cd18116">
    <property type="entry name" value="ATP-synt_F1_alpha_N"/>
    <property type="match status" value="1"/>
</dbReference>
<dbReference type="InterPro" id="IPR000194">
    <property type="entry name" value="ATPase_F1/V1/A1_a/bsu_nucl-bd"/>
</dbReference>
<evidence type="ECO:0000256" key="6">
    <source>
        <dbReference type="ARBA" id="ARBA00022781"/>
    </source>
</evidence>
<dbReference type="SUPFAM" id="SSF50615">
    <property type="entry name" value="N-terminal domain of alpha and beta subunits of F1 ATP synthase"/>
    <property type="match status" value="1"/>
</dbReference>
<sequence>MSIKAEEISALIKKQIENYQSEIEVNDVGTVIQVGDGIARAHGLDNVMAGELVEFSNGVMGMAQNLEENNVGIIILGPYQEIREGDEVKRTGRIMEVPVGEELLGRVVNPLGQPIDGKGPIATTKTRPIEQKAPGVMARKSVHEPLQTGIKAIDALVPIGRGQRELIIGDRQTGKTAVAIDTILNQKDQDMICIYVAIGQKESTVAGVVETLRTHGALDYTIVVSASASQPAPMLFLAPYAGVSMAEEFMWAGKHVLIIYDDLSKQAAAYRELSLLLRRPPGREAYPGDVFYLHSRLLERAAKLNDDLGGGSITALPFIETQASDVSAYIPTNVISITDGQIFLQSDLFFSGVRPAINAGISVSRVGGAAQIKAMSKVSGTLRLDLASYRELEAFAQFGSDLDKATQAKLNRGARTVEVLKQGLHKPLKVEHQVAILYALTRGYIDDVAVEDVTRFEEALYAHMEANSKDVLDAIKTTGKLPEGDSLDEAIKAFKKTFA</sequence>
<dbReference type="InterPro" id="IPR005294">
    <property type="entry name" value="ATP_synth_F1_asu"/>
</dbReference>
<dbReference type="InterPro" id="IPR000793">
    <property type="entry name" value="ATP_synth_asu_C"/>
</dbReference>
<proteinExistence type="inferred from homology"/>
<dbReference type="InterPro" id="IPR020003">
    <property type="entry name" value="ATPase_a/bsu_AS"/>
</dbReference>
<keyword evidence="7 13" id="KW-0067">ATP-binding</keyword>
<accession>A0ABR8SNK3</accession>
<dbReference type="SUPFAM" id="SSF52540">
    <property type="entry name" value="P-loop containing nucleoside triphosphate hydrolases"/>
    <property type="match status" value="1"/>
</dbReference>
<comment type="caution">
    <text evidence="17">The sequence shown here is derived from an EMBL/GenBank/DDBJ whole genome shotgun (WGS) entry which is preliminary data.</text>
</comment>
<dbReference type="Gene3D" id="3.40.50.300">
    <property type="entry name" value="P-loop containing nucleotide triphosphate hydrolases"/>
    <property type="match status" value="1"/>
</dbReference>
<evidence type="ECO:0000313" key="18">
    <source>
        <dbReference type="Proteomes" id="UP000603641"/>
    </source>
</evidence>
<keyword evidence="13" id="KW-1003">Cell membrane</keyword>
<dbReference type="InterPro" id="IPR033732">
    <property type="entry name" value="ATP_synth_F1_a_nt-bd_dom"/>
</dbReference>
<dbReference type="NCBIfam" id="NF009884">
    <property type="entry name" value="PRK13343.1"/>
    <property type="match status" value="1"/>
</dbReference>
<comment type="subcellular location">
    <subcellularLocation>
        <location evidence="13">Cell membrane</location>
        <topology evidence="13">Peripheral membrane protein</topology>
    </subcellularLocation>
    <subcellularLocation>
        <location evidence="2">Membrane</location>
    </subcellularLocation>
</comment>
<reference evidence="17 18" key="1">
    <citation type="submission" date="2020-08" db="EMBL/GenBank/DDBJ databases">
        <title>A Genomic Blueprint of the Chicken Gut Microbiome.</title>
        <authorList>
            <person name="Gilroy R."/>
            <person name="Ravi A."/>
            <person name="Getino M."/>
            <person name="Pursley I."/>
            <person name="Horton D.L."/>
            <person name="Alikhan N.-F."/>
            <person name="Baker D."/>
            <person name="Gharbi K."/>
            <person name="Hall N."/>
            <person name="Watson M."/>
            <person name="Adriaenssens E.M."/>
            <person name="Foster-Nyarko E."/>
            <person name="Jarju S."/>
            <person name="Secka A."/>
            <person name="Antonio M."/>
            <person name="Oren A."/>
            <person name="Chaudhuri R."/>
            <person name="La Ragione R.M."/>
            <person name="Hildebrand F."/>
            <person name="Pallen M.J."/>
        </authorList>
    </citation>
    <scope>NUCLEOTIDE SEQUENCE [LARGE SCALE GENOMIC DNA]</scope>
    <source>
        <strain evidence="17 18">Sa2CUA10</strain>
    </source>
</reference>
<feature type="binding site" evidence="13">
    <location>
        <begin position="169"/>
        <end position="176"/>
    </location>
    <ligand>
        <name>ATP</name>
        <dbReference type="ChEBI" id="CHEBI:30616"/>
    </ligand>
</feature>
<feature type="domain" description="ATPase F1/V1/A1 complex alpha/beta subunit N-terminal" evidence="16">
    <location>
        <begin position="26"/>
        <end position="92"/>
    </location>
</feature>
<evidence type="ECO:0000256" key="8">
    <source>
        <dbReference type="ARBA" id="ARBA00022967"/>
    </source>
</evidence>
<dbReference type="Pfam" id="PF02874">
    <property type="entry name" value="ATP-synt_ab_N"/>
    <property type="match status" value="1"/>
</dbReference>
<dbReference type="NCBIfam" id="TIGR00962">
    <property type="entry name" value="atpA"/>
    <property type="match status" value="1"/>
</dbReference>
<evidence type="ECO:0000256" key="11">
    <source>
        <dbReference type="ARBA" id="ARBA00023196"/>
    </source>
</evidence>
<dbReference type="SUPFAM" id="SSF47917">
    <property type="entry name" value="C-terminal domain of alpha and beta subunits of F1 ATP synthase"/>
    <property type="match status" value="1"/>
</dbReference>
<dbReference type="Pfam" id="PF00006">
    <property type="entry name" value="ATP-synt_ab"/>
    <property type="match status" value="1"/>
</dbReference>
<dbReference type="PANTHER" id="PTHR48082">
    <property type="entry name" value="ATP SYNTHASE SUBUNIT ALPHA, MITOCHONDRIAL"/>
    <property type="match status" value="1"/>
</dbReference>
<feature type="site" description="Required for activity" evidence="13">
    <location>
        <position position="362"/>
    </location>
</feature>
<dbReference type="PANTHER" id="PTHR48082:SF2">
    <property type="entry name" value="ATP SYNTHASE SUBUNIT ALPHA, MITOCHONDRIAL"/>
    <property type="match status" value="1"/>
</dbReference>
<evidence type="ECO:0000256" key="3">
    <source>
        <dbReference type="ARBA" id="ARBA00008936"/>
    </source>
</evidence>
<evidence type="ECO:0000256" key="5">
    <source>
        <dbReference type="ARBA" id="ARBA00022741"/>
    </source>
</evidence>
<dbReference type="HAMAP" id="MF_01346">
    <property type="entry name" value="ATP_synth_alpha_bact"/>
    <property type="match status" value="1"/>
</dbReference>
<protein>
    <recommendedName>
        <fullName evidence="13">ATP synthase subunit alpha</fullName>
        <ecNumber evidence="13">7.1.2.2</ecNumber>
    </recommendedName>
    <alternativeName>
        <fullName evidence="13">ATP synthase F1 sector subunit alpha</fullName>
    </alternativeName>
    <alternativeName>
        <fullName evidence="13">F-ATPase subunit alpha</fullName>
    </alternativeName>
</protein>
<keyword evidence="11 13" id="KW-0139">CF(1)</keyword>
<keyword evidence="10 13" id="KW-0472">Membrane</keyword>
<comment type="catalytic activity">
    <reaction evidence="13">
        <text>ATP + H2O + 4 H(+)(in) = ADP + phosphate + 5 H(+)(out)</text>
        <dbReference type="Rhea" id="RHEA:57720"/>
        <dbReference type="ChEBI" id="CHEBI:15377"/>
        <dbReference type="ChEBI" id="CHEBI:15378"/>
        <dbReference type="ChEBI" id="CHEBI:30616"/>
        <dbReference type="ChEBI" id="CHEBI:43474"/>
        <dbReference type="ChEBI" id="CHEBI:456216"/>
        <dbReference type="EC" id="7.1.2.2"/>
    </reaction>
</comment>
<feature type="domain" description="ATP synthase alpha subunit C-terminal" evidence="15">
    <location>
        <begin position="371"/>
        <end position="493"/>
    </location>
</feature>
<evidence type="ECO:0000313" key="17">
    <source>
        <dbReference type="EMBL" id="MBD7965062.1"/>
    </source>
</evidence>
<dbReference type="CDD" id="cd18113">
    <property type="entry name" value="ATP-synt_F1_alpha_C"/>
    <property type="match status" value="1"/>
</dbReference>
<evidence type="ECO:0000259" key="15">
    <source>
        <dbReference type="Pfam" id="PF00306"/>
    </source>
</evidence>
<organism evidence="17 18">
    <name type="scientific">Fictibacillus norfolkensis</name>
    <dbReference type="NCBI Taxonomy" id="2762233"/>
    <lineage>
        <taxon>Bacteria</taxon>
        <taxon>Bacillati</taxon>
        <taxon>Bacillota</taxon>
        <taxon>Bacilli</taxon>
        <taxon>Bacillales</taxon>
        <taxon>Fictibacillaceae</taxon>
        <taxon>Fictibacillus</taxon>
    </lineage>
</organism>
<evidence type="ECO:0000259" key="14">
    <source>
        <dbReference type="Pfam" id="PF00006"/>
    </source>
</evidence>
<evidence type="ECO:0000256" key="10">
    <source>
        <dbReference type="ARBA" id="ARBA00023136"/>
    </source>
</evidence>
<dbReference type="InterPro" id="IPR038376">
    <property type="entry name" value="ATP_synth_asu_C_sf"/>
</dbReference>
<evidence type="ECO:0000256" key="7">
    <source>
        <dbReference type="ARBA" id="ARBA00022840"/>
    </source>
</evidence>
<keyword evidence="9 13" id="KW-0406">Ion transport</keyword>
<dbReference type="Gene3D" id="1.20.150.20">
    <property type="entry name" value="ATP synthase alpha/beta chain, C-terminal domain"/>
    <property type="match status" value="1"/>
</dbReference>
<dbReference type="InterPro" id="IPR036121">
    <property type="entry name" value="ATPase_F1/V1/A1_a/bsu_N_sf"/>
</dbReference>
<dbReference type="InterPro" id="IPR023366">
    <property type="entry name" value="ATP_synth_asu-like_sf"/>
</dbReference>
<evidence type="ECO:0000256" key="9">
    <source>
        <dbReference type="ARBA" id="ARBA00023065"/>
    </source>
</evidence>
<gene>
    <name evidence="13" type="primary">atpA</name>
    <name evidence="17" type="ORF">H9648_13445</name>
</gene>
<evidence type="ECO:0000256" key="12">
    <source>
        <dbReference type="ARBA" id="ARBA00023310"/>
    </source>
</evidence>
<dbReference type="Pfam" id="PF00306">
    <property type="entry name" value="ATP-synt_ab_C"/>
    <property type="match status" value="1"/>
</dbReference>
<dbReference type="RefSeq" id="WP_191754309.1">
    <property type="nucleotide sequence ID" value="NZ_JACSQM010000005.1"/>
</dbReference>
<name>A0ABR8SNK3_9BACL</name>
<dbReference type="PIRSF" id="PIRSF039088">
    <property type="entry name" value="F_ATPase_subunit_alpha"/>
    <property type="match status" value="1"/>
</dbReference>
<comment type="function">
    <text evidence="1 13">Produces ATP from ADP in the presence of a proton gradient across the membrane. The alpha chain is a regulatory subunit.</text>
</comment>
<comment type="similarity">
    <text evidence="3 13">Belongs to the ATPase alpha/beta chains family.</text>
</comment>